<reference evidence="3 4" key="1">
    <citation type="submission" date="2015-09" db="EMBL/GenBank/DDBJ databases">
        <authorList>
            <consortium name="Pathogen Informatics"/>
        </authorList>
    </citation>
    <scope>NUCLEOTIDE SEQUENCE [LARGE SCALE GENOMIC DNA]</scope>
    <source>
        <strain evidence="3 4">2789STDY5834928</strain>
    </source>
</reference>
<proteinExistence type="predicted"/>
<dbReference type="InterPro" id="IPR001387">
    <property type="entry name" value="Cro/C1-type_HTH"/>
</dbReference>
<dbReference type="EMBL" id="CZBY01000017">
    <property type="protein sequence ID" value="CUQ89670.1"/>
    <property type="molecule type" value="Genomic_DNA"/>
</dbReference>
<dbReference type="GO" id="GO:0003677">
    <property type="term" value="F:DNA binding"/>
    <property type="evidence" value="ECO:0007669"/>
    <property type="project" value="UniProtKB-KW"/>
</dbReference>
<dbReference type="InterPro" id="IPR010982">
    <property type="entry name" value="Lambda_DNA-bd_dom_sf"/>
</dbReference>
<feature type="domain" description="HTH cro/C1-type" evidence="2">
    <location>
        <begin position="4"/>
        <end position="58"/>
    </location>
</feature>
<dbReference type="AlphaFoldDB" id="A0A175A2K7"/>
<evidence type="ECO:0000313" key="4">
    <source>
        <dbReference type="Proteomes" id="UP000095662"/>
    </source>
</evidence>
<protein>
    <submittedName>
        <fullName evidence="3">HTH-type transcriptional regulator immR</fullName>
    </submittedName>
</protein>
<gene>
    <name evidence="3" type="primary">immR_6</name>
    <name evidence="3" type="ORF">ERS852540_01977</name>
</gene>
<evidence type="ECO:0000256" key="1">
    <source>
        <dbReference type="ARBA" id="ARBA00023125"/>
    </source>
</evidence>
<dbReference type="CDD" id="cd00093">
    <property type="entry name" value="HTH_XRE"/>
    <property type="match status" value="1"/>
</dbReference>
<dbReference type="SMART" id="SM00530">
    <property type="entry name" value="HTH_XRE"/>
    <property type="match status" value="1"/>
</dbReference>
<dbReference type="STRING" id="39492.ERS852540_01977"/>
<organism evidence="3 4">
    <name type="scientific">[Eubacterium] siraeum</name>
    <dbReference type="NCBI Taxonomy" id="39492"/>
    <lineage>
        <taxon>Bacteria</taxon>
        <taxon>Bacillati</taxon>
        <taxon>Bacillota</taxon>
        <taxon>Clostridia</taxon>
        <taxon>Eubacteriales</taxon>
        <taxon>Oscillospiraceae</taxon>
        <taxon>Oscillospiraceae incertae sedis</taxon>
    </lineage>
</organism>
<dbReference type="Gene3D" id="1.10.260.40">
    <property type="entry name" value="lambda repressor-like DNA-binding domains"/>
    <property type="match status" value="1"/>
</dbReference>
<name>A0A175A2K7_9FIRM</name>
<dbReference type="PANTHER" id="PTHR46558:SF14">
    <property type="entry name" value="HTH-TYPE TRANSCRIPTIONAL REGULATOR ANSR"/>
    <property type="match status" value="1"/>
</dbReference>
<dbReference type="PROSITE" id="PS50943">
    <property type="entry name" value="HTH_CROC1"/>
    <property type="match status" value="1"/>
</dbReference>
<keyword evidence="1" id="KW-0238">DNA-binding</keyword>
<sequence>MEKLKELRKAKGISLKELGSIVGVAESTMSLYENGKRQPDYETLLKLAEFFGVTVDYLLRGSNESECLPEELVILNRGARKMSPENRKKLLDMARIMFKEDFKEFDDD</sequence>
<dbReference type="PANTHER" id="PTHR46558">
    <property type="entry name" value="TRACRIPTIONAL REGULATORY PROTEIN-RELATED-RELATED"/>
    <property type="match status" value="1"/>
</dbReference>
<dbReference type="Pfam" id="PF01381">
    <property type="entry name" value="HTH_3"/>
    <property type="match status" value="1"/>
</dbReference>
<dbReference type="OrthoDB" id="1863057at2"/>
<accession>A0A175A2K7</accession>
<evidence type="ECO:0000313" key="3">
    <source>
        <dbReference type="EMBL" id="CUQ89670.1"/>
    </source>
</evidence>
<dbReference type="SUPFAM" id="SSF47413">
    <property type="entry name" value="lambda repressor-like DNA-binding domains"/>
    <property type="match status" value="1"/>
</dbReference>
<evidence type="ECO:0000259" key="2">
    <source>
        <dbReference type="PROSITE" id="PS50943"/>
    </source>
</evidence>
<dbReference type="Proteomes" id="UP000095662">
    <property type="component" value="Unassembled WGS sequence"/>
</dbReference>